<organism evidence="1 2">
    <name type="scientific">Lactobacillus amylovorus</name>
    <dbReference type="NCBI Taxonomy" id="1604"/>
    <lineage>
        <taxon>Bacteria</taxon>
        <taxon>Bacillati</taxon>
        <taxon>Bacillota</taxon>
        <taxon>Bacilli</taxon>
        <taxon>Lactobacillales</taxon>
        <taxon>Lactobacillaceae</taxon>
        <taxon>Lactobacillus</taxon>
    </lineage>
</organism>
<dbReference type="Gene3D" id="3.40.640.10">
    <property type="entry name" value="Type I PLP-dependent aspartate aminotransferase-like (Major domain)"/>
    <property type="match status" value="1"/>
</dbReference>
<dbReference type="Gene3D" id="3.90.1150.60">
    <property type="entry name" value="Methioning gamme-lyase, C-terminal domain"/>
    <property type="match status" value="1"/>
</dbReference>
<dbReference type="Pfam" id="PF06838">
    <property type="entry name" value="Met_gamma_lyase"/>
    <property type="match status" value="1"/>
</dbReference>
<sequence length="420" mass="47024">MSFSWKENLPEELKEKVTKVEKMIQPRIEEIDEQVLYNQQRVLDLFRKHHVGEEDLVPSTGYGYDDIGRDKIEDIYADYFKVDDALVRPQFGSGTHAITVGLFSMLRPGDTLYYLTGTPYDTIQEVIGLAGNKPGNMKEWGINFKTTELTDDGQVDYEKAREDLQDKSIKVVAIQRSLGYATRKTFTMDKIKKMLKFVKEVRPDVNIFIDNCYGEFSECEEPTFYGADMMAGSLYKNAGAGLVKGGAFLVGRQDLIDGAGSRLTVPGAGKGEGATWGYLRDIYQGFFMAPHTTGEAQKGMVFTAALLEEMGLEVSPKWSDPRSDIVQTVTFGKPDPMVKFCAAIQHYSPMNSFVDPIPYHQDGYEDEVVMASGSFVEGSTIELSSDGPLRDPYMLYIQGGLSYAHDKIAITHAVEETFYK</sequence>
<evidence type="ECO:0000313" key="2">
    <source>
        <dbReference type="Proteomes" id="UP001141961"/>
    </source>
</evidence>
<dbReference type="Proteomes" id="UP001141961">
    <property type="component" value="Unassembled WGS sequence"/>
</dbReference>
<dbReference type="SUPFAM" id="SSF53383">
    <property type="entry name" value="PLP-dependent transferases"/>
    <property type="match status" value="1"/>
</dbReference>
<evidence type="ECO:0000313" key="1">
    <source>
        <dbReference type="EMBL" id="MDB6245875.1"/>
    </source>
</evidence>
<dbReference type="EMBL" id="JAOTHD010000001">
    <property type="protein sequence ID" value="MDB6245875.1"/>
    <property type="molecule type" value="Genomic_DNA"/>
</dbReference>
<accession>A0AAW6B742</accession>
<dbReference type="InterPro" id="IPR015421">
    <property type="entry name" value="PyrdxlP-dep_Trfase_major"/>
</dbReference>
<comment type="caution">
    <text evidence="1">The sequence shown here is derived from an EMBL/GenBank/DDBJ whole genome shotgun (WGS) entry which is preliminary data.</text>
</comment>
<dbReference type="PANTHER" id="PTHR46658:SF1">
    <property type="entry name" value="CYS OR MET METABOLISM PYRIDOXAL-PHOSPHATE-DEPENDENT ENZYME"/>
    <property type="match status" value="1"/>
</dbReference>
<name>A0AAW6B742_LACAM</name>
<protein>
    <submittedName>
        <fullName evidence="1">Methionine gamma-lyase family protein</fullName>
    </submittedName>
</protein>
<reference evidence="1" key="1">
    <citation type="journal article" date="2022" name="Microorganisms">
        <title>Antibiotic Susceptibility, Resistance Gene Determinants and Corresponding Genomic Regions in Lactobacillus amylovorus Isolates Derived from Wild Boars and Domestic Pigs.</title>
        <authorList>
            <person name="Moravkova M."/>
            <person name="Kostovova I."/>
            <person name="Kavanova K."/>
            <person name="Pechar R."/>
            <person name="Stanek S."/>
            <person name="Brychta A."/>
            <person name="Zeman M."/>
            <person name="Kubasova T."/>
        </authorList>
    </citation>
    <scope>NUCLEOTIDE SEQUENCE</scope>
    <source>
        <strain evidence="1">M597B</strain>
    </source>
</reference>
<proteinExistence type="predicted"/>
<gene>
    <name evidence="1" type="ORF">ODV14_00585</name>
</gene>
<dbReference type="InterPro" id="IPR009651">
    <property type="entry name" value="Met_g_lyase_put"/>
</dbReference>
<dbReference type="InterPro" id="IPR015424">
    <property type="entry name" value="PyrdxlP-dep_Trfase"/>
</dbReference>
<reference evidence="1" key="2">
    <citation type="submission" date="2022-10" db="EMBL/GenBank/DDBJ databases">
        <authorList>
            <person name="Kostovova I."/>
            <person name="Moravkova M."/>
            <person name="Pechar R."/>
        </authorList>
    </citation>
    <scope>NUCLEOTIDE SEQUENCE</scope>
    <source>
        <strain evidence="1">M597B</strain>
    </source>
</reference>
<dbReference type="PANTHER" id="PTHR46658">
    <property type="entry name" value="CYS OR MET METABOLISM PYRIDOXAL-PHOSPHATE-DEPENDENT ENZYME"/>
    <property type="match status" value="1"/>
</dbReference>
<dbReference type="RefSeq" id="WP_056939391.1">
    <property type="nucleotide sequence ID" value="NZ_CP049763.1"/>
</dbReference>
<dbReference type="AlphaFoldDB" id="A0AAW6B742"/>